<evidence type="ECO:0000256" key="1">
    <source>
        <dbReference type="SAM" id="MobiDB-lite"/>
    </source>
</evidence>
<dbReference type="STRING" id="344882.ABB29_05535"/>
<gene>
    <name evidence="2" type="ORF">ABB29_05535</name>
</gene>
<dbReference type="AlphaFoldDB" id="A0A0R0CM97"/>
<sequence>MSTYLNRMGLLDALLHAMRQQPRKLVIHGMSRIGKSAALATAETGPLYPKSFHLGPLVPCSDSEPGEDSEAIATDPESLS</sequence>
<organism evidence="2 3">
    <name type="scientific">Pseudoxanthomonas dokdonensis</name>
    <dbReference type="NCBI Taxonomy" id="344882"/>
    <lineage>
        <taxon>Bacteria</taxon>
        <taxon>Pseudomonadati</taxon>
        <taxon>Pseudomonadota</taxon>
        <taxon>Gammaproteobacteria</taxon>
        <taxon>Lysobacterales</taxon>
        <taxon>Lysobacteraceae</taxon>
        <taxon>Pseudoxanthomonas</taxon>
    </lineage>
</organism>
<feature type="region of interest" description="Disordered" evidence="1">
    <location>
        <begin position="58"/>
        <end position="80"/>
    </location>
</feature>
<protein>
    <submittedName>
        <fullName evidence="2">Uncharacterized protein</fullName>
    </submittedName>
</protein>
<dbReference type="Proteomes" id="UP000052052">
    <property type="component" value="Unassembled WGS sequence"/>
</dbReference>
<comment type="caution">
    <text evidence="2">The sequence shown here is derived from an EMBL/GenBank/DDBJ whole genome shotgun (WGS) entry which is preliminary data.</text>
</comment>
<accession>A0A0R0CM97</accession>
<evidence type="ECO:0000313" key="2">
    <source>
        <dbReference type="EMBL" id="KRG70534.1"/>
    </source>
</evidence>
<keyword evidence="3" id="KW-1185">Reference proteome</keyword>
<reference evidence="2 3" key="1">
    <citation type="submission" date="2015-05" db="EMBL/GenBank/DDBJ databases">
        <title>Genome sequencing and analysis of members of genus Stenotrophomonas.</title>
        <authorList>
            <person name="Patil P.P."/>
            <person name="Midha S."/>
            <person name="Patil P.B."/>
        </authorList>
    </citation>
    <scope>NUCLEOTIDE SEQUENCE [LARGE SCALE GENOMIC DNA]</scope>
    <source>
        <strain evidence="2 3">DSM 21858</strain>
    </source>
</reference>
<dbReference type="RefSeq" id="WP_057657621.1">
    <property type="nucleotide sequence ID" value="NZ_LDJL01000005.1"/>
</dbReference>
<name>A0A0R0CM97_9GAMM</name>
<dbReference type="PATRIC" id="fig|344882.3.peg.2442"/>
<evidence type="ECO:0000313" key="3">
    <source>
        <dbReference type="Proteomes" id="UP000052052"/>
    </source>
</evidence>
<proteinExistence type="predicted"/>
<dbReference type="EMBL" id="LDJL01000005">
    <property type="protein sequence ID" value="KRG70534.1"/>
    <property type="molecule type" value="Genomic_DNA"/>
</dbReference>